<dbReference type="InterPro" id="IPR001962">
    <property type="entry name" value="Asn_synthase"/>
</dbReference>
<feature type="domain" description="Glutamine amidotransferase type-2" evidence="12">
    <location>
        <begin position="2"/>
        <end position="211"/>
    </location>
</feature>
<proteinExistence type="inferred from homology"/>
<gene>
    <name evidence="13" type="ordered locus">Namu_4478</name>
</gene>
<organism evidence="13 14">
    <name type="scientific">Nakamurella multipartita (strain ATCC 700099 / DSM 44233 / CIP 104796 / JCM 9543 / NBRC 105858 / Y-104)</name>
    <name type="common">Microsphaera multipartita</name>
    <dbReference type="NCBI Taxonomy" id="479431"/>
    <lineage>
        <taxon>Bacteria</taxon>
        <taxon>Bacillati</taxon>
        <taxon>Actinomycetota</taxon>
        <taxon>Actinomycetes</taxon>
        <taxon>Nakamurellales</taxon>
        <taxon>Nakamurellaceae</taxon>
        <taxon>Nakamurella</taxon>
    </lineage>
</organism>
<dbReference type="GO" id="GO:0005829">
    <property type="term" value="C:cytosol"/>
    <property type="evidence" value="ECO:0007669"/>
    <property type="project" value="TreeGrafter"/>
</dbReference>
<keyword evidence="6 9" id="KW-0061">Asparagine biosynthesis</keyword>
<dbReference type="GO" id="GO:0006529">
    <property type="term" value="P:asparagine biosynthetic process"/>
    <property type="evidence" value="ECO:0007669"/>
    <property type="project" value="UniProtKB-KW"/>
</dbReference>
<evidence type="ECO:0000256" key="11">
    <source>
        <dbReference type="PIRSR" id="PIRSR001589-3"/>
    </source>
</evidence>
<dbReference type="InterPro" id="IPR051786">
    <property type="entry name" value="ASN_synthetase/amidase"/>
</dbReference>
<dbReference type="KEGG" id="nml:Namu_4478"/>
<dbReference type="PANTHER" id="PTHR43284:SF1">
    <property type="entry name" value="ASPARAGINE SYNTHETASE"/>
    <property type="match status" value="1"/>
</dbReference>
<evidence type="ECO:0000259" key="12">
    <source>
        <dbReference type="PROSITE" id="PS51278"/>
    </source>
</evidence>
<evidence type="ECO:0000256" key="5">
    <source>
        <dbReference type="ARBA" id="ARBA00022840"/>
    </source>
</evidence>
<feature type="site" description="Important for beta-aspartyl-AMP intermediate formation" evidence="11">
    <location>
        <position position="366"/>
    </location>
</feature>
<keyword evidence="5 10" id="KW-0067">ATP-binding</keyword>
<comment type="catalytic activity">
    <reaction evidence="8">
        <text>L-aspartate + L-glutamine + ATP + H2O = L-asparagine + L-glutamate + AMP + diphosphate + H(+)</text>
        <dbReference type="Rhea" id="RHEA:12228"/>
        <dbReference type="ChEBI" id="CHEBI:15377"/>
        <dbReference type="ChEBI" id="CHEBI:15378"/>
        <dbReference type="ChEBI" id="CHEBI:29985"/>
        <dbReference type="ChEBI" id="CHEBI:29991"/>
        <dbReference type="ChEBI" id="CHEBI:30616"/>
        <dbReference type="ChEBI" id="CHEBI:33019"/>
        <dbReference type="ChEBI" id="CHEBI:58048"/>
        <dbReference type="ChEBI" id="CHEBI:58359"/>
        <dbReference type="ChEBI" id="CHEBI:456215"/>
        <dbReference type="EC" id="6.3.5.4"/>
    </reaction>
</comment>
<evidence type="ECO:0000256" key="2">
    <source>
        <dbReference type="ARBA" id="ARBA00005752"/>
    </source>
</evidence>
<dbReference type="eggNOG" id="COG0367">
    <property type="taxonomic scope" value="Bacteria"/>
</dbReference>
<evidence type="ECO:0000256" key="10">
    <source>
        <dbReference type="PIRSR" id="PIRSR001589-2"/>
    </source>
</evidence>
<dbReference type="InterPro" id="IPR006426">
    <property type="entry name" value="Asn_synth_AEB"/>
</dbReference>
<feature type="active site" description="For GATase activity" evidence="9">
    <location>
        <position position="2"/>
    </location>
</feature>
<dbReference type="PIRSF" id="PIRSF001589">
    <property type="entry name" value="Asn_synthetase_glu-h"/>
    <property type="match status" value="1"/>
</dbReference>
<dbReference type="PANTHER" id="PTHR43284">
    <property type="entry name" value="ASPARAGINE SYNTHETASE (GLUTAMINE-HYDROLYZING)"/>
    <property type="match status" value="1"/>
</dbReference>
<evidence type="ECO:0000256" key="8">
    <source>
        <dbReference type="ARBA" id="ARBA00048741"/>
    </source>
</evidence>
<dbReference type="GO" id="GO:0005524">
    <property type="term" value="F:ATP binding"/>
    <property type="evidence" value="ECO:0007669"/>
    <property type="project" value="UniProtKB-KW"/>
</dbReference>
<dbReference type="GO" id="GO:0004066">
    <property type="term" value="F:asparagine synthase (glutamine-hydrolyzing) activity"/>
    <property type="evidence" value="ECO:0007669"/>
    <property type="project" value="UniProtKB-EC"/>
</dbReference>
<dbReference type="HOGENOM" id="CLU_014658_3_1_11"/>
<dbReference type="CDD" id="cd01991">
    <property type="entry name" value="Asn_synthase_B_C"/>
    <property type="match status" value="1"/>
</dbReference>
<protein>
    <recommendedName>
        <fullName evidence="3">asparagine synthase (glutamine-hydrolyzing)</fullName>
        <ecNumber evidence="3">6.3.5.4</ecNumber>
    </recommendedName>
</protein>
<evidence type="ECO:0000256" key="4">
    <source>
        <dbReference type="ARBA" id="ARBA00022741"/>
    </source>
</evidence>
<keyword evidence="4 10" id="KW-0547">Nucleotide-binding</keyword>
<dbReference type="SUPFAM" id="SSF56235">
    <property type="entry name" value="N-terminal nucleophile aminohydrolases (Ntn hydrolases)"/>
    <property type="match status" value="1"/>
</dbReference>
<reference evidence="14" key="1">
    <citation type="submission" date="2009-09" db="EMBL/GenBank/DDBJ databases">
        <title>The complete genome of Nakamurella multipartita DSM 44233.</title>
        <authorList>
            <consortium name="US DOE Joint Genome Institute (JGI-PGF)"/>
            <person name="Lucas S."/>
            <person name="Copeland A."/>
            <person name="Lapidus A."/>
            <person name="Glavina del Rio T."/>
            <person name="Dalin E."/>
            <person name="Tice H."/>
            <person name="Bruce D."/>
            <person name="Goodwin L."/>
            <person name="Pitluck S."/>
            <person name="Kyrpides N."/>
            <person name="Mavromatis K."/>
            <person name="Ivanova N."/>
            <person name="Ovchinnikova G."/>
            <person name="Sims D."/>
            <person name="Meincke L."/>
            <person name="Brettin T."/>
            <person name="Detter J.C."/>
            <person name="Han C."/>
            <person name="Larimer F."/>
            <person name="Land M."/>
            <person name="Hauser L."/>
            <person name="Markowitz V."/>
            <person name="Cheng J.-F."/>
            <person name="Hugenholtz P."/>
            <person name="Woyke T."/>
            <person name="Wu D."/>
            <person name="Klenk H.-P."/>
            <person name="Eisen J.A."/>
        </authorList>
    </citation>
    <scope>NUCLEOTIDE SEQUENCE [LARGE SCALE GENOMIC DNA]</scope>
    <source>
        <strain evidence="14">ATCC 700099 / DSM 44233 / CIP 104796 / JCM 9543 / NBRC 105858 / Y-104</strain>
    </source>
</reference>
<feature type="binding site" evidence="10">
    <location>
        <position position="98"/>
    </location>
    <ligand>
        <name>L-glutamine</name>
        <dbReference type="ChEBI" id="CHEBI:58359"/>
    </ligand>
</feature>
<evidence type="ECO:0000313" key="14">
    <source>
        <dbReference type="Proteomes" id="UP000002218"/>
    </source>
</evidence>
<dbReference type="Gene3D" id="3.60.20.10">
    <property type="entry name" value="Glutamine Phosphoribosylpyrophosphate, subunit 1, domain 1"/>
    <property type="match status" value="1"/>
</dbReference>
<evidence type="ECO:0000256" key="1">
    <source>
        <dbReference type="ARBA" id="ARBA00005187"/>
    </source>
</evidence>
<dbReference type="PROSITE" id="PS51278">
    <property type="entry name" value="GATASE_TYPE_2"/>
    <property type="match status" value="1"/>
</dbReference>
<dbReference type="OrthoDB" id="9763290at2"/>
<evidence type="ECO:0000256" key="7">
    <source>
        <dbReference type="ARBA" id="ARBA00022962"/>
    </source>
</evidence>
<evidence type="ECO:0000256" key="6">
    <source>
        <dbReference type="ARBA" id="ARBA00022888"/>
    </source>
</evidence>
<dbReference type="SUPFAM" id="SSF52402">
    <property type="entry name" value="Adenine nucleotide alpha hydrolases-like"/>
    <property type="match status" value="1"/>
</dbReference>
<comment type="similarity">
    <text evidence="2">Belongs to the asparagine synthetase family.</text>
</comment>
<dbReference type="EMBL" id="CP001737">
    <property type="protein sequence ID" value="ACV80761.1"/>
    <property type="molecule type" value="Genomic_DNA"/>
</dbReference>
<dbReference type="Pfam" id="PF00733">
    <property type="entry name" value="Asn_synthase"/>
    <property type="match status" value="1"/>
</dbReference>
<reference evidence="13 14" key="2">
    <citation type="journal article" date="2010" name="Stand. Genomic Sci.">
        <title>Complete genome sequence of Nakamurella multipartita type strain (Y-104).</title>
        <authorList>
            <person name="Tice H."/>
            <person name="Mayilraj S."/>
            <person name="Sims D."/>
            <person name="Lapidus A."/>
            <person name="Nolan M."/>
            <person name="Lucas S."/>
            <person name="Glavina Del Rio T."/>
            <person name="Copeland A."/>
            <person name="Cheng J.F."/>
            <person name="Meincke L."/>
            <person name="Bruce D."/>
            <person name="Goodwin L."/>
            <person name="Pitluck S."/>
            <person name="Ivanova N."/>
            <person name="Mavromatis K."/>
            <person name="Ovchinnikova G."/>
            <person name="Pati A."/>
            <person name="Chen A."/>
            <person name="Palaniappan K."/>
            <person name="Land M."/>
            <person name="Hauser L."/>
            <person name="Chang Y.J."/>
            <person name="Jeffries C.D."/>
            <person name="Detter J.C."/>
            <person name="Brettin T."/>
            <person name="Rohde M."/>
            <person name="Goker M."/>
            <person name="Bristow J."/>
            <person name="Eisen J.A."/>
            <person name="Markowitz V."/>
            <person name="Hugenholtz P."/>
            <person name="Kyrpides N.C."/>
            <person name="Klenk H.P."/>
            <person name="Chen F."/>
        </authorList>
    </citation>
    <scope>NUCLEOTIDE SEQUENCE [LARGE SCALE GENOMIC DNA]</scope>
    <source>
        <strain evidence="14">ATCC 700099 / DSM 44233 / CIP 104796 / JCM 9543 / NBRC 105858 / Y-104</strain>
    </source>
</reference>
<dbReference type="AlphaFoldDB" id="C8XKV4"/>
<keyword evidence="7 9" id="KW-0315">Glutamine amidotransferase</keyword>
<dbReference type="InterPro" id="IPR017932">
    <property type="entry name" value="GATase_2_dom"/>
</dbReference>
<dbReference type="CDD" id="cd00712">
    <property type="entry name" value="AsnB"/>
    <property type="match status" value="1"/>
</dbReference>
<evidence type="ECO:0000256" key="3">
    <source>
        <dbReference type="ARBA" id="ARBA00012737"/>
    </source>
</evidence>
<dbReference type="Proteomes" id="UP000002218">
    <property type="component" value="Chromosome"/>
</dbReference>
<evidence type="ECO:0000256" key="9">
    <source>
        <dbReference type="PIRSR" id="PIRSR001589-1"/>
    </source>
</evidence>
<comment type="pathway">
    <text evidence="1">Amino-acid biosynthesis; L-asparagine biosynthesis; L-asparagine from L-aspartate (L-Gln route): step 1/1.</text>
</comment>
<dbReference type="Pfam" id="PF13537">
    <property type="entry name" value="GATase_7"/>
    <property type="match status" value="1"/>
</dbReference>
<keyword evidence="14" id="KW-1185">Reference proteome</keyword>
<evidence type="ECO:0000313" key="13">
    <source>
        <dbReference type="EMBL" id="ACV80761.1"/>
    </source>
</evidence>
<keyword evidence="9" id="KW-0028">Amino-acid biosynthesis</keyword>
<dbReference type="NCBIfam" id="TIGR01536">
    <property type="entry name" value="asn_synth_AEB"/>
    <property type="match status" value="1"/>
</dbReference>
<dbReference type="InterPro" id="IPR014729">
    <property type="entry name" value="Rossmann-like_a/b/a_fold"/>
</dbReference>
<dbReference type="Gene3D" id="3.40.50.620">
    <property type="entry name" value="HUPs"/>
    <property type="match status" value="2"/>
</dbReference>
<dbReference type="InParanoid" id="C8XKV4"/>
<dbReference type="EC" id="6.3.5.4" evidence="3"/>
<dbReference type="STRING" id="479431.Namu_4478"/>
<dbReference type="RefSeq" id="WP_015749580.1">
    <property type="nucleotide sequence ID" value="NC_013235.1"/>
</dbReference>
<sequence>MCGIAGILSFRDAPDRDLICSMIGRLSHRGPDSSGYYRDRWIALGHSRLSIIDTAGGAQPLANEDGTVWVSFNGEIFNYLELAAELRTLGHRFRTVSDTEVIVHAWEEWGPDAFERFNGQWALALWESRTRRLILSRDRLGVRPLYTSRAGSDIIFASEVKALFAHPDVARGIDPEGLGQALTLWSTVAPVSVFTGIRQVPPGCYMLIDQHGERTRQYWHLNFPDAGREVLQDIEENATELRRLVEAATRLRFERSDVPVGAYLSGGLDSTITASVVASVTSAPVRTFSLRFADREFDEGKYQQELAGRLGTEHHEVVVESKDIADVFPDVVFHAENPLLRSAPAPLFLLSRLVADSGYKVVVTGEGADEVLAGYDIFREARLREFWLRDPSSKVRDRGVELLYPWLHRSPTAAPSFARQFFGLDLTASDLALSHRPRWNSTAVLLHLLSPDLRASIVDPIAPLLARMSAGADRWDLLSRAQWLEATTLLPGYILASQGDRMLMANSVEGRFPFLDKDVVEFAAKLPARHKMLGLDEKHILKRAFEDIVPESILTRPKQPYRAPDASSFFGPGTRPDWMAELLSPSAVEDAGIFQPRVVEALVAKCQRTQGLRMSNTDNMRIMAVLSTQLLHEIFVVQGGQHKGDGPRISSPTTVIDNLVNDGSFS</sequence>
<dbReference type="InterPro" id="IPR033738">
    <property type="entry name" value="AsnB_N"/>
</dbReference>
<dbReference type="InterPro" id="IPR029055">
    <property type="entry name" value="Ntn_hydrolases_N"/>
</dbReference>
<accession>C8XKV4</accession>
<name>C8XKV4_NAKMY</name>